<reference evidence="1" key="1">
    <citation type="submission" date="2020-05" db="EMBL/GenBank/DDBJ databases">
        <title>Nod-independent and nitrogen-fixing Bradyrhizobium aeschynomene sp. nov. isolated from nodules of Aeschynomene indica.</title>
        <authorList>
            <person name="Zhang Z."/>
        </authorList>
    </citation>
    <scope>NUCLEOTIDE SEQUENCE</scope>
    <source>
        <strain evidence="1">83012</strain>
    </source>
</reference>
<dbReference type="Pfam" id="PF04343">
    <property type="entry name" value="DUF488"/>
    <property type="match status" value="1"/>
</dbReference>
<sequence>MKARPLKLPTKSLRAREEGKLLWNEARSVEKADFFTFGYEGRKSDEIFSALQSAGVQCVLDIRYTPVSMYRPELSKSNLRNRLAASGIEYVHIKEWGVPRDVRALAVESGTRVTIWDWYDKSVVHPNFNRNLHRFLNLGYPVAMMCVECDPTECHRHRIFIALEAQGLRGFDL</sequence>
<organism evidence="1 2">
    <name type="scientific">Bradyrhizobium aeschynomenes</name>
    <dbReference type="NCBI Taxonomy" id="2734909"/>
    <lineage>
        <taxon>Bacteria</taxon>
        <taxon>Pseudomonadati</taxon>
        <taxon>Pseudomonadota</taxon>
        <taxon>Alphaproteobacteria</taxon>
        <taxon>Hyphomicrobiales</taxon>
        <taxon>Nitrobacteraceae</taxon>
        <taxon>Bradyrhizobium</taxon>
    </lineage>
</organism>
<accession>A0ABX2CEF0</accession>
<dbReference type="Proteomes" id="UP000886476">
    <property type="component" value="Unassembled WGS sequence"/>
</dbReference>
<evidence type="ECO:0000313" key="2">
    <source>
        <dbReference type="Proteomes" id="UP000886476"/>
    </source>
</evidence>
<dbReference type="PANTHER" id="PTHR39337:SF1">
    <property type="entry name" value="BLR5642 PROTEIN"/>
    <property type="match status" value="1"/>
</dbReference>
<comment type="caution">
    <text evidence="1">The sequence shown here is derived from an EMBL/GenBank/DDBJ whole genome shotgun (WGS) entry which is preliminary data.</text>
</comment>
<dbReference type="PANTHER" id="PTHR39337">
    <property type="entry name" value="BLR5642 PROTEIN"/>
    <property type="match status" value="1"/>
</dbReference>
<protein>
    <submittedName>
        <fullName evidence="1">DUF488 domain-containing protein</fullName>
    </submittedName>
</protein>
<gene>
    <name evidence="1" type="ORF">HL667_14635</name>
</gene>
<evidence type="ECO:0000313" key="1">
    <source>
        <dbReference type="EMBL" id="NPU66238.1"/>
    </source>
</evidence>
<dbReference type="RefSeq" id="WP_172111338.1">
    <property type="nucleotide sequence ID" value="NZ_JABFDN010000004.1"/>
</dbReference>
<dbReference type="InterPro" id="IPR007438">
    <property type="entry name" value="DUF488"/>
</dbReference>
<keyword evidence="2" id="KW-1185">Reference proteome</keyword>
<name>A0ABX2CEF0_9BRAD</name>
<proteinExistence type="predicted"/>
<dbReference type="EMBL" id="JABFDN010000004">
    <property type="protein sequence ID" value="NPU66238.1"/>
    <property type="molecule type" value="Genomic_DNA"/>
</dbReference>